<dbReference type="EMBL" id="VSRR010137431">
    <property type="protein sequence ID" value="MPD03691.1"/>
    <property type="molecule type" value="Genomic_DNA"/>
</dbReference>
<evidence type="ECO:0000313" key="2">
    <source>
        <dbReference type="Proteomes" id="UP000324222"/>
    </source>
</evidence>
<comment type="caution">
    <text evidence="1">The sequence shown here is derived from an EMBL/GenBank/DDBJ whole genome shotgun (WGS) entry which is preliminary data.</text>
</comment>
<evidence type="ECO:0000313" key="1">
    <source>
        <dbReference type="EMBL" id="MPD03691.1"/>
    </source>
</evidence>
<organism evidence="1 2">
    <name type="scientific">Portunus trituberculatus</name>
    <name type="common">Swimming crab</name>
    <name type="synonym">Neptunus trituberculatus</name>
    <dbReference type="NCBI Taxonomy" id="210409"/>
    <lineage>
        <taxon>Eukaryota</taxon>
        <taxon>Metazoa</taxon>
        <taxon>Ecdysozoa</taxon>
        <taxon>Arthropoda</taxon>
        <taxon>Crustacea</taxon>
        <taxon>Multicrustacea</taxon>
        <taxon>Malacostraca</taxon>
        <taxon>Eumalacostraca</taxon>
        <taxon>Eucarida</taxon>
        <taxon>Decapoda</taxon>
        <taxon>Pleocyemata</taxon>
        <taxon>Brachyura</taxon>
        <taxon>Eubrachyura</taxon>
        <taxon>Portunoidea</taxon>
        <taxon>Portunidae</taxon>
        <taxon>Portuninae</taxon>
        <taxon>Portunus</taxon>
    </lineage>
</organism>
<sequence length="68" mass="7786">MTLPPVLACQPGYLRPLQLLSPLHLVLSLQYLSWSCSYDSYHSYASSVIYYTSSSYKSFFSSVLLLWL</sequence>
<name>A0A5B7K3L1_PORTR</name>
<protein>
    <submittedName>
        <fullName evidence="1">Uncharacterized protein</fullName>
    </submittedName>
</protein>
<accession>A0A5B7K3L1</accession>
<keyword evidence="2" id="KW-1185">Reference proteome</keyword>
<dbReference type="Proteomes" id="UP000324222">
    <property type="component" value="Unassembled WGS sequence"/>
</dbReference>
<reference evidence="1 2" key="1">
    <citation type="submission" date="2019-05" db="EMBL/GenBank/DDBJ databases">
        <title>Another draft genome of Portunus trituberculatus and its Hox gene families provides insights of decapod evolution.</title>
        <authorList>
            <person name="Jeong J.-H."/>
            <person name="Song I."/>
            <person name="Kim S."/>
            <person name="Choi T."/>
            <person name="Kim D."/>
            <person name="Ryu S."/>
            <person name="Kim W."/>
        </authorList>
    </citation>
    <scope>NUCLEOTIDE SEQUENCE [LARGE SCALE GENOMIC DNA]</scope>
    <source>
        <tissue evidence="1">Muscle</tissue>
    </source>
</reference>
<gene>
    <name evidence="1" type="ORF">E2C01_099339</name>
</gene>
<proteinExistence type="predicted"/>
<dbReference type="AlphaFoldDB" id="A0A5B7K3L1"/>